<dbReference type="Proteomes" id="UP000027946">
    <property type="component" value="Unassembled WGS sequence"/>
</dbReference>
<evidence type="ECO:0000256" key="1">
    <source>
        <dbReference type="SAM" id="MobiDB-lite"/>
    </source>
</evidence>
<dbReference type="InterPro" id="IPR010985">
    <property type="entry name" value="Ribbon_hlx_hlx"/>
</dbReference>
<dbReference type="GO" id="GO:0006355">
    <property type="term" value="P:regulation of DNA-templated transcription"/>
    <property type="evidence" value="ECO:0007669"/>
    <property type="project" value="InterPro"/>
</dbReference>
<reference evidence="2 3" key="1">
    <citation type="submission" date="2014-03" db="EMBL/GenBank/DDBJ databases">
        <title>Genome sequence of Clostridium litorale W6, DSM 5388.</title>
        <authorList>
            <person name="Poehlein A."/>
            <person name="Jagirdar A."/>
            <person name="Khonsari B."/>
            <person name="Chibani C.M."/>
            <person name="Gutierrez Gutierrez D.A."/>
            <person name="Davydova E."/>
            <person name="Alghaithi H.S."/>
            <person name="Nair K.P."/>
            <person name="Dhamotharan K."/>
            <person name="Chandran L."/>
            <person name="G W."/>
            <person name="Daniel R."/>
        </authorList>
    </citation>
    <scope>NUCLEOTIDE SEQUENCE [LARGE SCALE GENOMIC DNA]</scope>
    <source>
        <strain evidence="2 3">W6</strain>
        <plasmid evidence="2">CLIT_20p</plasmid>
    </source>
</reference>
<feature type="compositionally biased region" description="Basic and acidic residues" evidence="1">
    <location>
        <begin position="30"/>
        <end position="57"/>
    </location>
</feature>
<name>A0A069RIE1_PEPLI</name>
<keyword evidence="2" id="KW-0614">Plasmid</keyword>
<dbReference type="RefSeq" id="WP_038260655.1">
    <property type="nucleotide sequence ID" value="NZ_FSRH01000022.1"/>
</dbReference>
<evidence type="ECO:0000313" key="3">
    <source>
        <dbReference type="Proteomes" id="UP000027946"/>
    </source>
</evidence>
<accession>A0A069RIE1</accession>
<feature type="region of interest" description="Disordered" evidence="1">
    <location>
        <begin position="24"/>
        <end position="57"/>
    </location>
</feature>
<comment type="caution">
    <text evidence="2">The sequence shown here is derived from an EMBL/GenBank/DDBJ whole genome shotgun (WGS) entry which is preliminary data.</text>
</comment>
<dbReference type="SUPFAM" id="SSF47598">
    <property type="entry name" value="Ribbon-helix-helix"/>
    <property type="match status" value="1"/>
</dbReference>
<protein>
    <submittedName>
        <fullName evidence="2">Uncharacterized protein</fullName>
    </submittedName>
</protein>
<gene>
    <name evidence="2" type="ORF">CLIT_20p00070</name>
</gene>
<organism evidence="2 3">
    <name type="scientific">Peptoclostridium litorale DSM 5388</name>
    <dbReference type="NCBI Taxonomy" id="1121324"/>
    <lineage>
        <taxon>Bacteria</taxon>
        <taxon>Bacillati</taxon>
        <taxon>Bacillota</taxon>
        <taxon>Clostridia</taxon>
        <taxon>Peptostreptococcales</taxon>
        <taxon>Peptoclostridiaceae</taxon>
        <taxon>Peptoclostridium</taxon>
    </lineage>
</organism>
<sequence length="106" mass="12360">MGFEFETISSDEFEKRKELGEFGEVSSVIESKKSPDMMSDEHSSEEGQNEKAADNNKKDYIRQTFLLDKDLKRAIRRKAANEDKGLNEIVRDILRNSIENKYFEAY</sequence>
<evidence type="ECO:0000313" key="2">
    <source>
        <dbReference type="EMBL" id="KDR96794.1"/>
    </source>
</evidence>
<dbReference type="EMBL" id="JJMM01000001">
    <property type="protein sequence ID" value="KDR96794.1"/>
    <property type="molecule type" value="Genomic_DNA"/>
</dbReference>
<proteinExistence type="predicted"/>
<keyword evidence="3" id="KW-1185">Reference proteome</keyword>
<dbReference type="AlphaFoldDB" id="A0A069RIE1"/>
<geneLocation type="plasmid" evidence="2">
    <name>CLIT_20p</name>
</geneLocation>